<protein>
    <submittedName>
        <fullName evidence="1">Uncharacterized protein</fullName>
    </submittedName>
</protein>
<gene>
    <name evidence="1" type="ORF">ACAOBT_LOCUS17775</name>
</gene>
<dbReference type="AlphaFoldDB" id="A0A9P0L184"/>
<dbReference type="OrthoDB" id="6782927at2759"/>
<organism evidence="1 2">
    <name type="scientific">Acanthoscelides obtectus</name>
    <name type="common">Bean weevil</name>
    <name type="synonym">Bruchus obtectus</name>
    <dbReference type="NCBI Taxonomy" id="200917"/>
    <lineage>
        <taxon>Eukaryota</taxon>
        <taxon>Metazoa</taxon>
        <taxon>Ecdysozoa</taxon>
        <taxon>Arthropoda</taxon>
        <taxon>Hexapoda</taxon>
        <taxon>Insecta</taxon>
        <taxon>Pterygota</taxon>
        <taxon>Neoptera</taxon>
        <taxon>Endopterygota</taxon>
        <taxon>Coleoptera</taxon>
        <taxon>Polyphaga</taxon>
        <taxon>Cucujiformia</taxon>
        <taxon>Chrysomeloidea</taxon>
        <taxon>Chrysomelidae</taxon>
        <taxon>Bruchinae</taxon>
        <taxon>Bruchini</taxon>
        <taxon>Acanthoscelides</taxon>
    </lineage>
</organism>
<dbReference type="Proteomes" id="UP001152888">
    <property type="component" value="Unassembled WGS sequence"/>
</dbReference>
<evidence type="ECO:0000313" key="2">
    <source>
        <dbReference type="Proteomes" id="UP001152888"/>
    </source>
</evidence>
<reference evidence="1" key="1">
    <citation type="submission" date="2022-03" db="EMBL/GenBank/DDBJ databases">
        <authorList>
            <person name="Sayadi A."/>
        </authorList>
    </citation>
    <scope>NUCLEOTIDE SEQUENCE</scope>
</reference>
<keyword evidence="2" id="KW-1185">Reference proteome</keyword>
<proteinExistence type="predicted"/>
<evidence type="ECO:0000313" key="1">
    <source>
        <dbReference type="EMBL" id="CAH1987314.1"/>
    </source>
</evidence>
<sequence>MFAISNVHQQAAAAASLTGAPGVTATVTGQPGTLIVNRFTEINYFDNPLVAAAAGTALVALGSPPAAGHHNIACKVDPRDHDELFIKMVMLQI</sequence>
<dbReference type="EMBL" id="CAKOFQ010007016">
    <property type="protein sequence ID" value="CAH1987314.1"/>
    <property type="molecule type" value="Genomic_DNA"/>
</dbReference>
<accession>A0A9P0L184</accession>
<name>A0A9P0L184_ACAOB</name>
<comment type="caution">
    <text evidence="1">The sequence shown here is derived from an EMBL/GenBank/DDBJ whole genome shotgun (WGS) entry which is preliminary data.</text>
</comment>